<reference evidence="2" key="1">
    <citation type="submission" date="2020-06" db="EMBL/GenBank/DDBJ databases">
        <authorList>
            <person name="Li T."/>
            <person name="Hu X."/>
            <person name="Zhang T."/>
            <person name="Song X."/>
            <person name="Zhang H."/>
            <person name="Dai N."/>
            <person name="Sheng W."/>
            <person name="Hou X."/>
            <person name="Wei L."/>
        </authorList>
    </citation>
    <scope>NUCLEOTIDE SEQUENCE</scope>
    <source>
        <strain evidence="2">G02</strain>
        <tissue evidence="2">Leaf</tissue>
    </source>
</reference>
<dbReference type="AlphaFoldDB" id="A0AAW2JS81"/>
<dbReference type="EMBL" id="JACGWJ010000032">
    <property type="protein sequence ID" value="KAL0296737.1"/>
    <property type="molecule type" value="Genomic_DNA"/>
</dbReference>
<organism evidence="2">
    <name type="scientific">Sesamum radiatum</name>
    <name type="common">Black benniseed</name>
    <dbReference type="NCBI Taxonomy" id="300843"/>
    <lineage>
        <taxon>Eukaryota</taxon>
        <taxon>Viridiplantae</taxon>
        <taxon>Streptophyta</taxon>
        <taxon>Embryophyta</taxon>
        <taxon>Tracheophyta</taxon>
        <taxon>Spermatophyta</taxon>
        <taxon>Magnoliopsida</taxon>
        <taxon>eudicotyledons</taxon>
        <taxon>Gunneridae</taxon>
        <taxon>Pentapetalae</taxon>
        <taxon>asterids</taxon>
        <taxon>lamiids</taxon>
        <taxon>Lamiales</taxon>
        <taxon>Pedaliaceae</taxon>
        <taxon>Sesamum</taxon>
    </lineage>
</organism>
<name>A0AAW2JS81_SESRA</name>
<proteinExistence type="predicted"/>
<protein>
    <submittedName>
        <fullName evidence="2">Uncharacterized protein</fullName>
    </submittedName>
</protein>
<feature type="compositionally biased region" description="Basic and acidic residues" evidence="1">
    <location>
        <begin position="218"/>
        <end position="236"/>
    </location>
</feature>
<evidence type="ECO:0000256" key="1">
    <source>
        <dbReference type="SAM" id="MobiDB-lite"/>
    </source>
</evidence>
<accession>A0AAW2JS81</accession>
<reference evidence="2" key="2">
    <citation type="journal article" date="2024" name="Plant">
        <title>Genomic evolution and insights into agronomic trait innovations of Sesamum species.</title>
        <authorList>
            <person name="Miao H."/>
            <person name="Wang L."/>
            <person name="Qu L."/>
            <person name="Liu H."/>
            <person name="Sun Y."/>
            <person name="Le M."/>
            <person name="Wang Q."/>
            <person name="Wei S."/>
            <person name="Zheng Y."/>
            <person name="Lin W."/>
            <person name="Duan Y."/>
            <person name="Cao H."/>
            <person name="Xiong S."/>
            <person name="Wang X."/>
            <person name="Wei L."/>
            <person name="Li C."/>
            <person name="Ma Q."/>
            <person name="Ju M."/>
            <person name="Zhao R."/>
            <person name="Li G."/>
            <person name="Mu C."/>
            <person name="Tian Q."/>
            <person name="Mei H."/>
            <person name="Zhang T."/>
            <person name="Gao T."/>
            <person name="Zhang H."/>
        </authorList>
    </citation>
    <scope>NUCLEOTIDE SEQUENCE</scope>
    <source>
        <strain evidence="2">G02</strain>
    </source>
</reference>
<sequence>MCILKVLGGMGFRDLHAFNLAMLSKQVLSAKRGWNPSYTWRSLQATIDIVRGDFRWRIGSDRSMKVWQDPWLPRLFSFQVLTPPGANDPHLRVCDLIDDTSKDWNKALVRTLFWHDEAECILAILLSFVDGDDFFVWHHTTNGRTSPAVSQFVERFGGTGIVFSWNNHPFRRGTFSHLPPITSLPSSSFMPPPETLLNMPFLYVGLCRGSVRERYVDGRRKEEETARTKGRADLGGRRRRRRGRGREEETEGEEEEEDEAERDGRFGRCWGGGAKDLSARGEEVRLWEGRVARGRSVRKWKGVATRRRKGEVVGVGGGAREENGGLGTAAVAVVAAAVVR</sequence>
<gene>
    <name evidence="2" type="ORF">Sradi_6725800</name>
</gene>
<feature type="region of interest" description="Disordered" evidence="1">
    <location>
        <begin position="218"/>
        <end position="265"/>
    </location>
</feature>
<comment type="caution">
    <text evidence="2">The sequence shown here is derived from an EMBL/GenBank/DDBJ whole genome shotgun (WGS) entry which is preliminary data.</text>
</comment>
<evidence type="ECO:0000313" key="2">
    <source>
        <dbReference type="EMBL" id="KAL0296737.1"/>
    </source>
</evidence>
<feature type="compositionally biased region" description="Acidic residues" evidence="1">
    <location>
        <begin position="248"/>
        <end position="261"/>
    </location>
</feature>